<evidence type="ECO:0000313" key="3">
    <source>
        <dbReference type="Proteomes" id="UP000325081"/>
    </source>
</evidence>
<protein>
    <submittedName>
        <fullName evidence="2">LDLR chaperone MESD</fullName>
    </submittedName>
</protein>
<evidence type="ECO:0000256" key="1">
    <source>
        <dbReference type="SAM" id="MobiDB-lite"/>
    </source>
</evidence>
<keyword evidence="3" id="KW-1185">Reference proteome</keyword>
<name>A0A5A7Q440_STRAF</name>
<dbReference type="AlphaFoldDB" id="A0A5A7Q440"/>
<feature type="compositionally biased region" description="Basic and acidic residues" evidence="1">
    <location>
        <begin position="81"/>
        <end position="91"/>
    </location>
</feature>
<evidence type="ECO:0000313" key="2">
    <source>
        <dbReference type="EMBL" id="GER39592.1"/>
    </source>
</evidence>
<dbReference type="EMBL" id="BKCP01005716">
    <property type="protein sequence ID" value="GER39592.1"/>
    <property type="molecule type" value="Genomic_DNA"/>
</dbReference>
<comment type="caution">
    <text evidence="2">The sequence shown here is derived from an EMBL/GenBank/DDBJ whole genome shotgun (WGS) entry which is preliminary data.</text>
</comment>
<gene>
    <name evidence="2" type="ORF">STAS_16219</name>
</gene>
<sequence>MAGSQKRNLQAKRPAKLIILSTPSRAVGREVTGPKKSIEIPRSPPYLCIRSTTRRPTTTDTGHRRVGSVCDEVTTAVVGMKEKEKKKRETQSQHNSWKSRHRRQWREAEFTENRDLVEKIPTAPIDFWERRKPKSDVDSCTTDRPTGVRKVTRRRTSLALIHQGEPSGKRDKMQEELMCVIQYAIVH</sequence>
<organism evidence="2 3">
    <name type="scientific">Striga asiatica</name>
    <name type="common">Asiatic witchweed</name>
    <name type="synonym">Buchnera asiatica</name>
    <dbReference type="NCBI Taxonomy" id="4170"/>
    <lineage>
        <taxon>Eukaryota</taxon>
        <taxon>Viridiplantae</taxon>
        <taxon>Streptophyta</taxon>
        <taxon>Embryophyta</taxon>
        <taxon>Tracheophyta</taxon>
        <taxon>Spermatophyta</taxon>
        <taxon>Magnoliopsida</taxon>
        <taxon>eudicotyledons</taxon>
        <taxon>Gunneridae</taxon>
        <taxon>Pentapetalae</taxon>
        <taxon>asterids</taxon>
        <taxon>lamiids</taxon>
        <taxon>Lamiales</taxon>
        <taxon>Orobanchaceae</taxon>
        <taxon>Buchnereae</taxon>
        <taxon>Striga</taxon>
    </lineage>
</organism>
<proteinExistence type="predicted"/>
<feature type="region of interest" description="Disordered" evidence="1">
    <location>
        <begin position="81"/>
        <end position="101"/>
    </location>
</feature>
<reference evidence="3" key="1">
    <citation type="journal article" date="2019" name="Curr. Biol.">
        <title>Genome Sequence of Striga asiatica Provides Insight into the Evolution of Plant Parasitism.</title>
        <authorList>
            <person name="Yoshida S."/>
            <person name="Kim S."/>
            <person name="Wafula E.K."/>
            <person name="Tanskanen J."/>
            <person name="Kim Y.M."/>
            <person name="Honaas L."/>
            <person name="Yang Z."/>
            <person name="Spallek T."/>
            <person name="Conn C.E."/>
            <person name="Ichihashi Y."/>
            <person name="Cheong K."/>
            <person name="Cui S."/>
            <person name="Der J.P."/>
            <person name="Gundlach H."/>
            <person name="Jiao Y."/>
            <person name="Hori C."/>
            <person name="Ishida J.K."/>
            <person name="Kasahara H."/>
            <person name="Kiba T."/>
            <person name="Kim M.S."/>
            <person name="Koo N."/>
            <person name="Laohavisit A."/>
            <person name="Lee Y.H."/>
            <person name="Lumba S."/>
            <person name="McCourt P."/>
            <person name="Mortimer J.C."/>
            <person name="Mutuku J.M."/>
            <person name="Nomura T."/>
            <person name="Sasaki-Sekimoto Y."/>
            <person name="Seto Y."/>
            <person name="Wang Y."/>
            <person name="Wakatake T."/>
            <person name="Sakakibara H."/>
            <person name="Demura T."/>
            <person name="Yamaguchi S."/>
            <person name="Yoneyama K."/>
            <person name="Manabe R.I."/>
            <person name="Nelson D.C."/>
            <person name="Schulman A.H."/>
            <person name="Timko M.P."/>
            <person name="dePamphilis C.W."/>
            <person name="Choi D."/>
            <person name="Shirasu K."/>
        </authorList>
    </citation>
    <scope>NUCLEOTIDE SEQUENCE [LARGE SCALE GENOMIC DNA]</scope>
    <source>
        <strain evidence="3">cv. UVA1</strain>
    </source>
</reference>
<dbReference type="Proteomes" id="UP000325081">
    <property type="component" value="Unassembled WGS sequence"/>
</dbReference>
<accession>A0A5A7Q440</accession>